<reference evidence="3" key="1">
    <citation type="journal article" date="2019" name="Int. J. Syst. Evol. Microbiol.">
        <title>The Global Catalogue of Microorganisms (GCM) 10K type strain sequencing project: providing services to taxonomists for standard genome sequencing and annotation.</title>
        <authorList>
            <consortium name="The Broad Institute Genomics Platform"/>
            <consortium name="The Broad Institute Genome Sequencing Center for Infectious Disease"/>
            <person name="Wu L."/>
            <person name="Ma J."/>
        </authorList>
    </citation>
    <scope>NUCLEOTIDE SEQUENCE [LARGE SCALE GENOMIC DNA]</scope>
    <source>
        <strain evidence="3">TISTR 2466</strain>
    </source>
</reference>
<evidence type="ECO:0000256" key="1">
    <source>
        <dbReference type="SAM" id="SignalP"/>
    </source>
</evidence>
<accession>A0ABW5S878</accession>
<dbReference type="EMBL" id="JBHUMQ010000056">
    <property type="protein sequence ID" value="MFD2695866.1"/>
    <property type="molecule type" value="Genomic_DNA"/>
</dbReference>
<dbReference type="Proteomes" id="UP001597399">
    <property type="component" value="Unassembled WGS sequence"/>
</dbReference>
<sequence>MKKWIIVCVLFLQSILLIACSDTQHNTQLEKNVSSLAEHRNNIDIKSYTHFKWDRAYLFKPYTSQENINKELGFKFKDPSDIDFRDDIYLLVFVKDKKVIQYAELPCFKSKHSIDYSISYAYGKMYLTPDRAKIYITRE</sequence>
<organism evidence="2 3">
    <name type="scientific">Sporolactobacillus shoreicorticis</name>
    <dbReference type="NCBI Taxonomy" id="1923877"/>
    <lineage>
        <taxon>Bacteria</taxon>
        <taxon>Bacillati</taxon>
        <taxon>Bacillota</taxon>
        <taxon>Bacilli</taxon>
        <taxon>Bacillales</taxon>
        <taxon>Sporolactobacillaceae</taxon>
        <taxon>Sporolactobacillus</taxon>
    </lineage>
</organism>
<keyword evidence="1" id="KW-0732">Signal</keyword>
<feature type="signal peptide" evidence="1">
    <location>
        <begin position="1"/>
        <end position="19"/>
    </location>
</feature>
<keyword evidence="3" id="KW-1185">Reference proteome</keyword>
<gene>
    <name evidence="2" type="ORF">ACFSUE_19870</name>
</gene>
<name>A0ABW5S878_9BACL</name>
<proteinExistence type="predicted"/>
<comment type="caution">
    <text evidence="2">The sequence shown here is derived from an EMBL/GenBank/DDBJ whole genome shotgun (WGS) entry which is preliminary data.</text>
</comment>
<evidence type="ECO:0008006" key="4">
    <source>
        <dbReference type="Google" id="ProtNLM"/>
    </source>
</evidence>
<dbReference type="PROSITE" id="PS51257">
    <property type="entry name" value="PROKAR_LIPOPROTEIN"/>
    <property type="match status" value="1"/>
</dbReference>
<evidence type="ECO:0000313" key="2">
    <source>
        <dbReference type="EMBL" id="MFD2695866.1"/>
    </source>
</evidence>
<feature type="chain" id="PRO_5046952227" description="Lipoprotein" evidence="1">
    <location>
        <begin position="20"/>
        <end position="139"/>
    </location>
</feature>
<evidence type="ECO:0000313" key="3">
    <source>
        <dbReference type="Proteomes" id="UP001597399"/>
    </source>
</evidence>
<protein>
    <recommendedName>
        <fullName evidence="4">Lipoprotein</fullName>
    </recommendedName>
</protein>
<dbReference type="RefSeq" id="WP_253061581.1">
    <property type="nucleotide sequence ID" value="NZ_JAMXWM010000009.1"/>
</dbReference>